<organism evidence="5 6">
    <name type="scientific">Lithospermum erythrorhizon</name>
    <name type="common">Purple gromwell</name>
    <name type="synonym">Lithospermum officinale var. erythrorhizon</name>
    <dbReference type="NCBI Taxonomy" id="34254"/>
    <lineage>
        <taxon>Eukaryota</taxon>
        <taxon>Viridiplantae</taxon>
        <taxon>Streptophyta</taxon>
        <taxon>Embryophyta</taxon>
        <taxon>Tracheophyta</taxon>
        <taxon>Spermatophyta</taxon>
        <taxon>Magnoliopsida</taxon>
        <taxon>eudicotyledons</taxon>
        <taxon>Gunneridae</taxon>
        <taxon>Pentapetalae</taxon>
        <taxon>asterids</taxon>
        <taxon>lamiids</taxon>
        <taxon>Boraginales</taxon>
        <taxon>Boraginaceae</taxon>
        <taxon>Boraginoideae</taxon>
        <taxon>Lithospermeae</taxon>
        <taxon>Lithospermum</taxon>
    </lineage>
</organism>
<evidence type="ECO:0000256" key="1">
    <source>
        <dbReference type="ARBA" id="ARBA00002668"/>
    </source>
</evidence>
<evidence type="ECO:0000313" key="6">
    <source>
        <dbReference type="Proteomes" id="UP001454036"/>
    </source>
</evidence>
<dbReference type="EMBL" id="BAABME010002176">
    <property type="protein sequence ID" value="GAA0153424.1"/>
    <property type="molecule type" value="Genomic_DNA"/>
</dbReference>
<feature type="domain" description="At3g05675-like ankyrin-like" evidence="4">
    <location>
        <begin position="106"/>
        <end position="273"/>
    </location>
</feature>
<name>A0AAV3PNW1_LITER</name>
<dbReference type="AlphaFoldDB" id="A0AAV3PNW1"/>
<proteinExistence type="predicted"/>
<keyword evidence="3" id="KW-0833">Ubl conjugation pathway</keyword>
<evidence type="ECO:0000256" key="2">
    <source>
        <dbReference type="ARBA" id="ARBA00004906"/>
    </source>
</evidence>
<evidence type="ECO:0000256" key="3">
    <source>
        <dbReference type="ARBA" id="ARBA00022786"/>
    </source>
</evidence>
<dbReference type="PANTHER" id="PTHR31060">
    <property type="entry name" value="OSJNBA0011J08.25 PROTEIN-RELATED"/>
    <property type="match status" value="1"/>
</dbReference>
<keyword evidence="6" id="KW-1185">Reference proteome</keyword>
<evidence type="ECO:0000313" key="5">
    <source>
        <dbReference type="EMBL" id="GAA0153424.1"/>
    </source>
</evidence>
<reference evidence="5 6" key="1">
    <citation type="submission" date="2024-01" db="EMBL/GenBank/DDBJ databases">
        <title>The complete chloroplast genome sequence of Lithospermum erythrorhizon: insights into the phylogenetic relationship among Boraginaceae species and the maternal lineages of purple gromwells.</title>
        <authorList>
            <person name="Okada T."/>
            <person name="Watanabe K."/>
        </authorList>
    </citation>
    <scope>NUCLEOTIDE SEQUENCE [LARGE SCALE GENOMIC DNA]</scope>
</reference>
<dbReference type="Pfam" id="PF25553">
    <property type="entry name" value="BTB-POZ_ANK-like"/>
    <property type="match status" value="1"/>
</dbReference>
<protein>
    <recommendedName>
        <fullName evidence="4">At3g05675-like ankyrin-like domain-containing protein</fullName>
    </recommendedName>
</protein>
<comment type="pathway">
    <text evidence="2">Protein modification; protein ubiquitination.</text>
</comment>
<evidence type="ECO:0000259" key="4">
    <source>
        <dbReference type="Pfam" id="PF25553"/>
    </source>
</evidence>
<gene>
    <name evidence="5" type="ORF">LIER_11667</name>
</gene>
<sequence length="296" mass="33539">MPLTGEIQPTGLNGTKNVFLSAIRFATSIDVTCPPFGDELKTSAQEQIEFMIMDDGEEMLLVASDEEVLLETRVGMLNIYSSFERELASLLLHDDEVYVSGELSDDKIMACVYDIEWMCEILQKMNLMKDFVVEWIDISSKVLDIVEDKKLAYVMWGLKSKLIVVTTKVLEAVGYGNVIVPAHNRLQLLKVWLPFIRKMKPLLDSFGGEDENARCLIKMDEDLCQSIEGATTSLILALPSNDQAELFMNWMNTRQYDTYPDLTEAFEMWCYRTKSAKRRFDASADDQCITASTAGI</sequence>
<dbReference type="InterPro" id="IPR058039">
    <property type="entry name" value="At3g05675-like_ankyrin"/>
</dbReference>
<comment type="function">
    <text evidence="1">May act as a substrate-specific adapter of an E3 ubiquitin-protein ligase complex (CUL3-RBX1-BTB) which mediates the ubiquitination and subsequent proteasomal degradation of target proteins.</text>
</comment>
<dbReference type="PANTHER" id="PTHR31060:SF7">
    <property type="entry name" value="OS06G0129200 PROTEIN"/>
    <property type="match status" value="1"/>
</dbReference>
<accession>A0AAV3PNW1</accession>
<comment type="caution">
    <text evidence="5">The sequence shown here is derived from an EMBL/GenBank/DDBJ whole genome shotgun (WGS) entry which is preliminary data.</text>
</comment>
<dbReference type="Proteomes" id="UP001454036">
    <property type="component" value="Unassembled WGS sequence"/>
</dbReference>
<dbReference type="InterPro" id="IPR038920">
    <property type="entry name" value="At3g05675-like"/>
</dbReference>